<dbReference type="PANTHER" id="PTHR43280:SF2">
    <property type="entry name" value="HTH-TYPE TRANSCRIPTIONAL REGULATOR EXSA"/>
    <property type="match status" value="1"/>
</dbReference>
<dbReference type="InterPro" id="IPR037923">
    <property type="entry name" value="HTH-like"/>
</dbReference>
<reference evidence="5 6" key="1">
    <citation type="submission" date="2017-06" db="EMBL/GenBank/DDBJ databases">
        <authorList>
            <consortium name="Pathogen Informatics"/>
        </authorList>
    </citation>
    <scope>NUCLEOTIDE SEQUENCE [LARGE SCALE GENOMIC DNA]</scope>
    <source>
        <strain evidence="5 6">NCTC10570</strain>
    </source>
</reference>
<dbReference type="SUPFAM" id="SSF46689">
    <property type="entry name" value="Homeodomain-like"/>
    <property type="match status" value="2"/>
</dbReference>
<evidence type="ECO:0000313" key="5">
    <source>
        <dbReference type="EMBL" id="SNV02904.1"/>
    </source>
</evidence>
<organism evidence="5 6">
    <name type="scientific">Megamonas hypermegale</name>
    <dbReference type="NCBI Taxonomy" id="158847"/>
    <lineage>
        <taxon>Bacteria</taxon>
        <taxon>Bacillati</taxon>
        <taxon>Bacillota</taxon>
        <taxon>Negativicutes</taxon>
        <taxon>Selenomonadales</taxon>
        <taxon>Selenomonadaceae</taxon>
        <taxon>Megamonas</taxon>
    </lineage>
</organism>
<dbReference type="RefSeq" id="WP_027890184.1">
    <property type="nucleotide sequence ID" value="NZ_CALXYH010000016.1"/>
</dbReference>
<dbReference type="PROSITE" id="PS01124">
    <property type="entry name" value="HTH_ARAC_FAMILY_2"/>
    <property type="match status" value="1"/>
</dbReference>
<feature type="domain" description="HTH araC/xylS-type" evidence="4">
    <location>
        <begin position="177"/>
        <end position="277"/>
    </location>
</feature>
<dbReference type="Gene3D" id="1.10.10.60">
    <property type="entry name" value="Homeodomain-like"/>
    <property type="match status" value="2"/>
</dbReference>
<dbReference type="PROSITE" id="PS00041">
    <property type="entry name" value="HTH_ARAC_FAMILY_1"/>
    <property type="match status" value="1"/>
</dbReference>
<dbReference type="GO" id="GO:0032259">
    <property type="term" value="P:methylation"/>
    <property type="evidence" value="ECO:0007669"/>
    <property type="project" value="UniProtKB-KW"/>
</dbReference>
<dbReference type="GeneID" id="78507692"/>
<keyword evidence="2" id="KW-0238">DNA-binding</keyword>
<dbReference type="PANTHER" id="PTHR43280">
    <property type="entry name" value="ARAC-FAMILY TRANSCRIPTIONAL REGULATOR"/>
    <property type="match status" value="1"/>
</dbReference>
<evidence type="ECO:0000256" key="1">
    <source>
        <dbReference type="ARBA" id="ARBA00023015"/>
    </source>
</evidence>
<dbReference type="InterPro" id="IPR018062">
    <property type="entry name" value="HTH_AraC-typ_CS"/>
</dbReference>
<sequence length="292" mass="34389">MPISLPHQSIGFDFASDLSLPTLKGIGLQYVDTHNYFWDNCTRKDNICLIQYTLKGEGTIKIDNIFYTLKPNDAFLIDIPSNSQYYLPKHSSFWEFIYLEFSYECLPFMRKIYQNNGPVLKINISENLIKQFFDIYAKALHNQIKTFFENTRIAYNLWINLTEYALNLSTAKMSKIDYVKRYIDQNYYKNELNLDLIADDIGISKYYMCKEFHKKYGISPGKYLREIRISNACRLLTTNDNYTLQKIAQSVGYSNDNYFGKVFKTEKGISPARYKKQSTKYDLIRTVYETVK</sequence>
<keyword evidence="3" id="KW-0804">Transcription</keyword>
<dbReference type="SMART" id="SM00342">
    <property type="entry name" value="HTH_ARAC"/>
    <property type="match status" value="1"/>
</dbReference>
<dbReference type="InterPro" id="IPR018060">
    <property type="entry name" value="HTH_AraC"/>
</dbReference>
<dbReference type="SUPFAM" id="SSF51215">
    <property type="entry name" value="Regulatory protein AraC"/>
    <property type="match status" value="1"/>
</dbReference>
<dbReference type="InterPro" id="IPR020449">
    <property type="entry name" value="Tscrpt_reg_AraC-type_HTH"/>
</dbReference>
<dbReference type="eggNOG" id="COG1917">
    <property type="taxonomic scope" value="Bacteria"/>
</dbReference>
<proteinExistence type="predicted"/>
<dbReference type="Proteomes" id="UP000215383">
    <property type="component" value="Chromosome 1"/>
</dbReference>
<dbReference type="Pfam" id="PF12833">
    <property type="entry name" value="HTH_18"/>
    <property type="match status" value="1"/>
</dbReference>
<keyword evidence="5" id="KW-0808">Transferase</keyword>
<gene>
    <name evidence="5" type="primary">adaA</name>
    <name evidence="5" type="ORF">SAMEA4364220_01699</name>
</gene>
<evidence type="ECO:0000256" key="2">
    <source>
        <dbReference type="ARBA" id="ARBA00023125"/>
    </source>
</evidence>
<dbReference type="GO" id="GO:0003700">
    <property type="term" value="F:DNA-binding transcription factor activity"/>
    <property type="evidence" value="ECO:0007669"/>
    <property type="project" value="InterPro"/>
</dbReference>
<keyword evidence="6" id="KW-1185">Reference proteome</keyword>
<dbReference type="EMBL" id="LT906446">
    <property type="protein sequence ID" value="SNV02904.1"/>
    <property type="molecule type" value="Genomic_DNA"/>
</dbReference>
<dbReference type="eggNOG" id="COG2207">
    <property type="taxonomic scope" value="Bacteria"/>
</dbReference>
<keyword evidence="5" id="KW-0489">Methyltransferase</keyword>
<name>A0A239U1E4_9FIRM</name>
<dbReference type="PRINTS" id="PR00032">
    <property type="entry name" value="HTHARAC"/>
</dbReference>
<protein>
    <submittedName>
        <fullName evidence="5">Methylphosphotriester-DNA--protein-cysteine S-methyltransferase</fullName>
        <ecNumber evidence="5">2.1.1.-</ecNumber>
    </submittedName>
</protein>
<evidence type="ECO:0000313" key="6">
    <source>
        <dbReference type="Proteomes" id="UP000215383"/>
    </source>
</evidence>
<accession>A0A239U1E4</accession>
<dbReference type="EC" id="2.1.1.-" evidence="5"/>
<evidence type="ECO:0000259" key="4">
    <source>
        <dbReference type="PROSITE" id="PS01124"/>
    </source>
</evidence>
<dbReference type="InterPro" id="IPR009057">
    <property type="entry name" value="Homeodomain-like_sf"/>
</dbReference>
<dbReference type="GO" id="GO:0043565">
    <property type="term" value="F:sequence-specific DNA binding"/>
    <property type="evidence" value="ECO:0007669"/>
    <property type="project" value="InterPro"/>
</dbReference>
<evidence type="ECO:0000256" key="3">
    <source>
        <dbReference type="ARBA" id="ARBA00023163"/>
    </source>
</evidence>
<dbReference type="GO" id="GO:0008168">
    <property type="term" value="F:methyltransferase activity"/>
    <property type="evidence" value="ECO:0007669"/>
    <property type="project" value="UniProtKB-KW"/>
</dbReference>
<dbReference type="AlphaFoldDB" id="A0A239U1E4"/>
<keyword evidence="1" id="KW-0805">Transcription regulation</keyword>